<keyword evidence="2" id="KW-0808">Transferase</keyword>
<evidence type="ECO:0000259" key="1">
    <source>
        <dbReference type="Pfam" id="PF13579"/>
    </source>
</evidence>
<dbReference type="InterPro" id="IPR050194">
    <property type="entry name" value="Glycosyltransferase_grp1"/>
</dbReference>
<dbReference type="Pfam" id="PF13692">
    <property type="entry name" value="Glyco_trans_1_4"/>
    <property type="match status" value="1"/>
</dbReference>
<dbReference type="CDD" id="cd03794">
    <property type="entry name" value="GT4_WbuB-like"/>
    <property type="match status" value="1"/>
</dbReference>
<dbReference type="AlphaFoldDB" id="A0A2N5C4D5"/>
<dbReference type="GO" id="GO:0016758">
    <property type="term" value="F:hexosyltransferase activity"/>
    <property type="evidence" value="ECO:0007669"/>
    <property type="project" value="TreeGrafter"/>
</dbReference>
<dbReference type="NCBIfam" id="NF007640">
    <property type="entry name" value="PRK10307.1"/>
    <property type="match status" value="1"/>
</dbReference>
<dbReference type="PANTHER" id="PTHR45947:SF3">
    <property type="entry name" value="SULFOQUINOVOSYL TRANSFERASE SQD2"/>
    <property type="match status" value="1"/>
</dbReference>
<dbReference type="EMBL" id="PJRP01000020">
    <property type="protein sequence ID" value="PLP97072.1"/>
    <property type="molecule type" value="Genomic_DNA"/>
</dbReference>
<evidence type="ECO:0000313" key="2">
    <source>
        <dbReference type="EMBL" id="PLP97072.1"/>
    </source>
</evidence>
<reference evidence="2 3" key="1">
    <citation type="submission" date="2017-12" db="EMBL/GenBank/DDBJ databases">
        <title>Genome sequence of the active heterotrophic nitrifier-denitrifier, Cupriavidus pauculus UM1.</title>
        <authorList>
            <person name="Putonti C."/>
            <person name="Castignetti D."/>
        </authorList>
    </citation>
    <scope>NUCLEOTIDE SEQUENCE [LARGE SCALE GENOMIC DNA]</scope>
    <source>
        <strain evidence="2 3">UM1</strain>
    </source>
</reference>
<dbReference type="OrthoDB" id="9787293at2"/>
<accession>A0A2N5C4D5</accession>
<proteinExistence type="predicted"/>
<dbReference type="Pfam" id="PF13579">
    <property type="entry name" value="Glyco_trans_4_4"/>
    <property type="match status" value="1"/>
</dbReference>
<dbReference type="RefSeq" id="WP_101684835.1">
    <property type="nucleotide sequence ID" value="NZ_PJRP01000020.1"/>
</dbReference>
<sequence length="421" mass="44854">MKILMYGLNYAPELTGIGKYMAEQADWLAAQGHEIRVIAAPPYYPAWRIGPGYSAWRYQRERMGAVDVWRAPLWVPARPGGLKRLLHLASFAIGSLPSLLAQRGWKPDVVFVVEPPLMCAPAALLFSRWCGSRTWLHVQDYEVDAAFALGLLKRPWLRALATRFERALLRRFDRVSTISTAMVALARAKGVPAAKTMLLPNWATLHDTTAADGRAFRQELGIAPDAVVALYSGNMGAKQGLELLTDAATRLGDHPGLHFVFCGEGSGQAALASACAELPQVSLLPLQPSARFASLLDAADIHLLPQHAGAADLVMPSKLTGMLASGRPVVATALPGSSLAEVVSQCGRVVPPGDGAAFTEAIATLAAAPAERLALGRAGRAWAEQNLDQDVVLGRLEQAMLALVRGRAPAADKGVEASVGS</sequence>
<evidence type="ECO:0000313" key="3">
    <source>
        <dbReference type="Proteomes" id="UP000234341"/>
    </source>
</evidence>
<protein>
    <submittedName>
        <fullName evidence="2">Colanic acid biosynthesis glycosyltransferase WcaI</fullName>
    </submittedName>
</protein>
<comment type="caution">
    <text evidence="2">The sequence shown here is derived from an EMBL/GenBank/DDBJ whole genome shotgun (WGS) entry which is preliminary data.</text>
</comment>
<dbReference type="SUPFAM" id="SSF53756">
    <property type="entry name" value="UDP-Glycosyltransferase/glycogen phosphorylase"/>
    <property type="match status" value="1"/>
</dbReference>
<dbReference type="PANTHER" id="PTHR45947">
    <property type="entry name" value="SULFOQUINOVOSYL TRANSFERASE SQD2"/>
    <property type="match status" value="1"/>
</dbReference>
<name>A0A2N5C4D5_9BURK</name>
<dbReference type="Gene3D" id="3.40.50.2000">
    <property type="entry name" value="Glycogen Phosphorylase B"/>
    <property type="match status" value="2"/>
</dbReference>
<dbReference type="Proteomes" id="UP000234341">
    <property type="component" value="Unassembled WGS sequence"/>
</dbReference>
<organism evidence="2 3">
    <name type="scientific">Cupriavidus pauculus</name>
    <dbReference type="NCBI Taxonomy" id="82633"/>
    <lineage>
        <taxon>Bacteria</taxon>
        <taxon>Pseudomonadati</taxon>
        <taxon>Pseudomonadota</taxon>
        <taxon>Betaproteobacteria</taxon>
        <taxon>Burkholderiales</taxon>
        <taxon>Burkholderiaceae</taxon>
        <taxon>Cupriavidus</taxon>
    </lineage>
</organism>
<gene>
    <name evidence="2" type="ORF">CYJ10_28720</name>
</gene>
<feature type="domain" description="Glycosyltransferase subfamily 4-like N-terminal" evidence="1">
    <location>
        <begin position="15"/>
        <end position="202"/>
    </location>
</feature>
<dbReference type="InterPro" id="IPR028098">
    <property type="entry name" value="Glyco_trans_4-like_N"/>
</dbReference>